<dbReference type="PANTHER" id="PTHR37815">
    <property type="entry name" value="UPF0397 PROTEIN BC_2624-RELATED"/>
    <property type="match status" value="1"/>
</dbReference>
<proteinExistence type="predicted"/>
<feature type="transmembrane region" description="Helical" evidence="3">
    <location>
        <begin position="85"/>
        <end position="100"/>
    </location>
</feature>
<accession>A0A9E2NP50</accession>
<keyword evidence="3" id="KW-0472">Membrane</keyword>
<feature type="transmembrane region" description="Helical" evidence="3">
    <location>
        <begin position="107"/>
        <end position="126"/>
    </location>
</feature>
<evidence type="ECO:0000256" key="3">
    <source>
        <dbReference type="SAM" id="Phobius"/>
    </source>
</evidence>
<keyword evidence="2 3" id="KW-1133">Transmembrane helix</keyword>
<evidence type="ECO:0000256" key="2">
    <source>
        <dbReference type="ARBA" id="ARBA00022989"/>
    </source>
</evidence>
<sequence>MNNENQSRTIDIVLVGLFAAVTYLGIQFFRIPLPAAVGAPFLHFGNIFFLLSVLLLGSKKGALAGGIGFILFDILNGYITVIPKIAILTILMAFAAGSVFKRLSKKYSAVGSVIVAVTVAFLISLAGDFFYDTLLLVLSGSEMVPAMWAAFTSLLATAINSVFGIVAIAVLYTPLRYTLEKYKK</sequence>
<dbReference type="AlphaFoldDB" id="A0A9E2NP50"/>
<dbReference type="Proteomes" id="UP000824229">
    <property type="component" value="Unassembled WGS sequence"/>
</dbReference>
<dbReference type="GO" id="GO:0016020">
    <property type="term" value="C:membrane"/>
    <property type="evidence" value="ECO:0007669"/>
    <property type="project" value="InterPro"/>
</dbReference>
<name>A0A9E2NP50_9FIRM</name>
<comment type="caution">
    <text evidence="4">The sequence shown here is derived from an EMBL/GenBank/DDBJ whole genome shotgun (WGS) entry which is preliminary data.</text>
</comment>
<feature type="transmembrane region" description="Helical" evidence="3">
    <location>
        <begin position="146"/>
        <end position="175"/>
    </location>
</feature>
<organism evidence="4 5">
    <name type="scientific">Candidatus Cellulosilyticum pullistercoris</name>
    <dbReference type="NCBI Taxonomy" id="2838521"/>
    <lineage>
        <taxon>Bacteria</taxon>
        <taxon>Bacillati</taxon>
        <taxon>Bacillota</taxon>
        <taxon>Clostridia</taxon>
        <taxon>Lachnospirales</taxon>
        <taxon>Cellulosilyticaceae</taxon>
        <taxon>Cellulosilyticum</taxon>
    </lineage>
</organism>
<feature type="transmembrane region" description="Helical" evidence="3">
    <location>
        <begin position="35"/>
        <end position="55"/>
    </location>
</feature>
<reference evidence="4" key="1">
    <citation type="journal article" date="2021" name="PeerJ">
        <title>Extensive microbial diversity within the chicken gut microbiome revealed by metagenomics and culture.</title>
        <authorList>
            <person name="Gilroy R."/>
            <person name="Ravi A."/>
            <person name="Getino M."/>
            <person name="Pursley I."/>
            <person name="Horton D.L."/>
            <person name="Alikhan N.F."/>
            <person name="Baker D."/>
            <person name="Gharbi K."/>
            <person name="Hall N."/>
            <person name="Watson M."/>
            <person name="Adriaenssens E.M."/>
            <person name="Foster-Nyarko E."/>
            <person name="Jarju S."/>
            <person name="Secka A."/>
            <person name="Antonio M."/>
            <person name="Oren A."/>
            <person name="Chaudhuri R.R."/>
            <person name="La Ragione R."/>
            <person name="Hildebrand F."/>
            <person name="Pallen M.J."/>
        </authorList>
    </citation>
    <scope>NUCLEOTIDE SEQUENCE</scope>
    <source>
        <strain evidence="4">B5-657</strain>
    </source>
</reference>
<dbReference type="PANTHER" id="PTHR37815:SF3">
    <property type="entry name" value="UPF0397 PROTEIN SPR0429"/>
    <property type="match status" value="1"/>
</dbReference>
<gene>
    <name evidence="4" type="ORF">H9872_10055</name>
</gene>
<keyword evidence="1 3" id="KW-0812">Transmembrane</keyword>
<dbReference type="InterPro" id="IPR009825">
    <property type="entry name" value="ECF_substrate-spec-like"/>
</dbReference>
<evidence type="ECO:0000313" key="5">
    <source>
        <dbReference type="Proteomes" id="UP000824229"/>
    </source>
</evidence>
<dbReference type="EMBL" id="JAHLFQ010000237">
    <property type="protein sequence ID" value="MBU3805083.1"/>
    <property type="molecule type" value="Genomic_DNA"/>
</dbReference>
<dbReference type="Pfam" id="PF07155">
    <property type="entry name" value="ECF-ribofla_trS"/>
    <property type="match status" value="1"/>
</dbReference>
<feature type="transmembrane region" description="Helical" evidence="3">
    <location>
        <begin position="12"/>
        <end position="29"/>
    </location>
</feature>
<protein>
    <submittedName>
        <fullName evidence="4">ECF transporter S component</fullName>
    </submittedName>
</protein>
<evidence type="ECO:0000313" key="4">
    <source>
        <dbReference type="EMBL" id="MBU3805083.1"/>
    </source>
</evidence>
<dbReference type="Gene3D" id="1.10.1760.20">
    <property type="match status" value="1"/>
</dbReference>
<reference evidence="4" key="2">
    <citation type="submission" date="2021-04" db="EMBL/GenBank/DDBJ databases">
        <authorList>
            <person name="Gilroy R."/>
        </authorList>
    </citation>
    <scope>NUCLEOTIDE SEQUENCE</scope>
    <source>
        <strain evidence="4">B5-657</strain>
    </source>
</reference>
<evidence type="ECO:0000256" key="1">
    <source>
        <dbReference type="ARBA" id="ARBA00022692"/>
    </source>
</evidence>